<dbReference type="InterPro" id="IPR001611">
    <property type="entry name" value="Leu-rich_rpt"/>
</dbReference>
<evidence type="ECO:0000259" key="6">
    <source>
        <dbReference type="SMART" id="SM00446"/>
    </source>
</evidence>
<feature type="region of interest" description="Disordered" evidence="4">
    <location>
        <begin position="170"/>
        <end position="255"/>
    </location>
</feature>
<protein>
    <recommendedName>
        <fullName evidence="6">U2A'/phosphoprotein 32 family A C-terminal domain-containing protein</fullName>
    </recommendedName>
</protein>
<evidence type="ECO:0000313" key="7">
    <source>
        <dbReference type="EMBL" id="GMT28118.1"/>
    </source>
</evidence>
<feature type="compositionally biased region" description="Basic and acidic residues" evidence="4">
    <location>
        <begin position="246"/>
        <end position="255"/>
    </location>
</feature>
<sequence>YYSLLLVLLFSYIISVSFRKMEDRYTIELNNRDPTKIDQLYLDNCKSGTVKGLGENLTMLDTLSMVNCGLTSLEGLPLLPELVILDISQNDLKDGLDIVAAKCPKLEKLVLSNNAFTTLEQFEPLKDVSSLVVLDTFQNEVENTEDYRTKVFEMFPSLRDLDGQDVNGEMTEEIEEDETGAEGEDSDADGDTDEEDGPGLSYLENSNIMDDEDETEDYDQVDEEGAEQGTEAEGTSTRRGVKRRHEGGSDEDSKQ</sequence>
<dbReference type="Pfam" id="PF14580">
    <property type="entry name" value="LRR_9"/>
    <property type="match status" value="1"/>
</dbReference>
<dbReference type="AlphaFoldDB" id="A0AAV5WBR3"/>
<feature type="signal peptide" evidence="5">
    <location>
        <begin position="1"/>
        <end position="18"/>
    </location>
</feature>
<dbReference type="InterPro" id="IPR003603">
    <property type="entry name" value="U2A'_phosphoprotein32A_C"/>
</dbReference>
<dbReference type="InterPro" id="IPR032675">
    <property type="entry name" value="LRR_dom_sf"/>
</dbReference>
<keyword evidence="5" id="KW-0732">Signal</keyword>
<feature type="compositionally biased region" description="Acidic residues" evidence="4">
    <location>
        <begin position="170"/>
        <end position="197"/>
    </location>
</feature>
<dbReference type="PANTHER" id="PTHR11375:SF0">
    <property type="entry name" value="ACIDIC LEUCINE-RICH NUCLEAR PHOSPHOPROTEIN 32 FAMILY MEMBER A"/>
    <property type="match status" value="1"/>
</dbReference>
<dbReference type="PROSITE" id="PS51450">
    <property type="entry name" value="LRR"/>
    <property type="match status" value="1"/>
</dbReference>
<evidence type="ECO:0000256" key="1">
    <source>
        <dbReference type="ARBA" id="ARBA00022614"/>
    </source>
</evidence>
<dbReference type="GO" id="GO:0005634">
    <property type="term" value="C:nucleus"/>
    <property type="evidence" value="ECO:0007669"/>
    <property type="project" value="TreeGrafter"/>
</dbReference>
<keyword evidence="8" id="KW-1185">Reference proteome</keyword>
<dbReference type="PANTHER" id="PTHR11375">
    <property type="entry name" value="ACIDIC LEUCINE-RICH NUCLEAR PHOSPHOPROTEIN 32"/>
    <property type="match status" value="1"/>
</dbReference>
<comment type="similarity">
    <text evidence="3">Belongs to the ANP32 family.</text>
</comment>
<dbReference type="EMBL" id="BTSY01000005">
    <property type="protein sequence ID" value="GMT28118.1"/>
    <property type="molecule type" value="Genomic_DNA"/>
</dbReference>
<dbReference type="InterPro" id="IPR045081">
    <property type="entry name" value="AN32"/>
</dbReference>
<gene>
    <name evidence="7" type="ORF">PFISCL1PPCAC_19415</name>
</gene>
<dbReference type="GO" id="GO:0042393">
    <property type="term" value="F:histone binding"/>
    <property type="evidence" value="ECO:0007669"/>
    <property type="project" value="TreeGrafter"/>
</dbReference>
<keyword evidence="1" id="KW-0433">Leucine-rich repeat</keyword>
<evidence type="ECO:0000256" key="3">
    <source>
        <dbReference type="ARBA" id="ARBA00025777"/>
    </source>
</evidence>
<organism evidence="7 8">
    <name type="scientific">Pristionchus fissidentatus</name>
    <dbReference type="NCBI Taxonomy" id="1538716"/>
    <lineage>
        <taxon>Eukaryota</taxon>
        <taxon>Metazoa</taxon>
        <taxon>Ecdysozoa</taxon>
        <taxon>Nematoda</taxon>
        <taxon>Chromadorea</taxon>
        <taxon>Rhabditida</taxon>
        <taxon>Rhabditina</taxon>
        <taxon>Diplogasteromorpha</taxon>
        <taxon>Diplogasteroidea</taxon>
        <taxon>Neodiplogasteridae</taxon>
        <taxon>Pristionchus</taxon>
    </lineage>
</organism>
<dbReference type="SMART" id="SM00446">
    <property type="entry name" value="LRRcap"/>
    <property type="match status" value="1"/>
</dbReference>
<feature type="non-terminal residue" evidence="7">
    <location>
        <position position="1"/>
    </location>
</feature>
<evidence type="ECO:0000256" key="4">
    <source>
        <dbReference type="SAM" id="MobiDB-lite"/>
    </source>
</evidence>
<feature type="domain" description="U2A'/phosphoprotein 32 family A C-terminal" evidence="6">
    <location>
        <begin position="144"/>
        <end position="162"/>
    </location>
</feature>
<reference evidence="7" key="1">
    <citation type="submission" date="2023-10" db="EMBL/GenBank/DDBJ databases">
        <title>Genome assembly of Pristionchus species.</title>
        <authorList>
            <person name="Yoshida K."/>
            <person name="Sommer R.J."/>
        </authorList>
    </citation>
    <scope>NUCLEOTIDE SEQUENCE</scope>
    <source>
        <strain evidence="7">RS5133</strain>
    </source>
</reference>
<proteinExistence type="inferred from homology"/>
<evidence type="ECO:0000256" key="2">
    <source>
        <dbReference type="ARBA" id="ARBA00022737"/>
    </source>
</evidence>
<dbReference type="FunFam" id="3.80.10.10:FF:000131">
    <property type="entry name" value="acidic leucine-rich nuclear phosphoprotein 32-related protein-like"/>
    <property type="match status" value="1"/>
</dbReference>
<dbReference type="Gene3D" id="3.80.10.10">
    <property type="entry name" value="Ribonuclease Inhibitor"/>
    <property type="match status" value="1"/>
</dbReference>
<feature type="compositionally biased region" description="Acidic residues" evidence="4">
    <location>
        <begin position="209"/>
        <end position="226"/>
    </location>
</feature>
<evidence type="ECO:0000313" key="8">
    <source>
        <dbReference type="Proteomes" id="UP001432322"/>
    </source>
</evidence>
<name>A0AAV5WBR3_9BILA</name>
<feature type="chain" id="PRO_5043316202" description="U2A'/phosphoprotein 32 family A C-terminal domain-containing protein" evidence="5">
    <location>
        <begin position="19"/>
        <end position="255"/>
    </location>
</feature>
<evidence type="ECO:0000256" key="5">
    <source>
        <dbReference type="SAM" id="SignalP"/>
    </source>
</evidence>
<comment type="caution">
    <text evidence="7">The sequence shown here is derived from an EMBL/GenBank/DDBJ whole genome shotgun (WGS) entry which is preliminary data.</text>
</comment>
<dbReference type="Proteomes" id="UP001432322">
    <property type="component" value="Unassembled WGS sequence"/>
</dbReference>
<dbReference type="SUPFAM" id="SSF52058">
    <property type="entry name" value="L domain-like"/>
    <property type="match status" value="1"/>
</dbReference>
<keyword evidence="2" id="KW-0677">Repeat</keyword>
<accession>A0AAV5WBR3</accession>